<keyword evidence="6" id="KW-0067">ATP-binding</keyword>
<dbReference type="SUPFAM" id="SSF52954">
    <property type="entry name" value="Class II aaRS ABD-related"/>
    <property type="match status" value="1"/>
</dbReference>
<dbReference type="CDD" id="cd00774">
    <property type="entry name" value="GlyRS-like_core"/>
    <property type="match status" value="1"/>
</dbReference>
<evidence type="ECO:0000256" key="2">
    <source>
        <dbReference type="ARBA" id="ARBA00012829"/>
    </source>
</evidence>
<dbReference type="GO" id="GO:0015966">
    <property type="term" value="P:diadenosine tetraphosphate biosynthetic process"/>
    <property type="evidence" value="ECO:0007669"/>
    <property type="project" value="UniProtKB-ARBA"/>
</dbReference>
<dbReference type="InterPro" id="IPR002315">
    <property type="entry name" value="tRNA-synt_gly"/>
</dbReference>
<comment type="similarity">
    <text evidence="1">Belongs to the class-II aminoacyl-tRNA synthetase family.</text>
</comment>
<dbReference type="NCBIfam" id="TIGR00389">
    <property type="entry name" value="glyS_dimeric"/>
    <property type="match status" value="1"/>
</dbReference>
<evidence type="ECO:0000256" key="1">
    <source>
        <dbReference type="ARBA" id="ARBA00008226"/>
    </source>
</evidence>
<dbReference type="InterPro" id="IPR036621">
    <property type="entry name" value="Anticodon-bd_dom_sf"/>
</dbReference>
<dbReference type="Pfam" id="PF00587">
    <property type="entry name" value="tRNA-synt_2b"/>
    <property type="match status" value="1"/>
</dbReference>
<dbReference type="InterPro" id="IPR006195">
    <property type="entry name" value="aa-tRNA-synth_II"/>
</dbReference>
<keyword evidence="5" id="KW-0547">Nucleotide-binding</keyword>
<dbReference type="EC" id="6.1.1.14" evidence="2"/>
<dbReference type="PRINTS" id="PR01043">
    <property type="entry name" value="TRNASYNTHGLY"/>
</dbReference>
<dbReference type="Gene3D" id="3.30.930.10">
    <property type="entry name" value="Bira Bifunctional Protein, Domain 2"/>
    <property type="match status" value="1"/>
</dbReference>
<dbReference type="SUPFAM" id="SSF55681">
    <property type="entry name" value="Class II aaRS and biotin synthetases"/>
    <property type="match status" value="1"/>
</dbReference>
<evidence type="ECO:0000313" key="10">
    <source>
        <dbReference type="EMBL" id="OHA41408.1"/>
    </source>
</evidence>
<reference evidence="10 11" key="1">
    <citation type="journal article" date="2016" name="Nat. Commun.">
        <title>Thousands of microbial genomes shed light on interconnected biogeochemical processes in an aquifer system.</title>
        <authorList>
            <person name="Anantharaman K."/>
            <person name="Brown C.T."/>
            <person name="Hug L.A."/>
            <person name="Sharon I."/>
            <person name="Castelle C.J."/>
            <person name="Probst A.J."/>
            <person name="Thomas B.C."/>
            <person name="Singh A."/>
            <person name="Wilkins M.J."/>
            <person name="Karaoz U."/>
            <person name="Brodie E.L."/>
            <person name="Williams K.H."/>
            <person name="Hubbard S.S."/>
            <person name="Banfield J.F."/>
        </authorList>
    </citation>
    <scope>NUCLEOTIDE SEQUENCE [LARGE SCALE GENOMIC DNA]</scope>
</reference>
<dbReference type="AlphaFoldDB" id="A0A1G2NZC3"/>
<dbReference type="GO" id="GO:1990742">
    <property type="term" value="C:microvesicle"/>
    <property type="evidence" value="ECO:0007669"/>
    <property type="project" value="UniProtKB-ARBA"/>
</dbReference>
<evidence type="ECO:0000256" key="3">
    <source>
        <dbReference type="ARBA" id="ARBA00022490"/>
    </source>
</evidence>
<evidence type="ECO:0000259" key="9">
    <source>
        <dbReference type="PROSITE" id="PS50862"/>
    </source>
</evidence>
<dbReference type="PANTHER" id="PTHR10745">
    <property type="entry name" value="GLYCYL-TRNA SYNTHETASE/DNA POLYMERASE SUBUNIT GAMMA-2"/>
    <property type="match status" value="1"/>
</dbReference>
<evidence type="ECO:0000313" key="11">
    <source>
        <dbReference type="Proteomes" id="UP000177269"/>
    </source>
</evidence>
<dbReference type="InterPro" id="IPR027031">
    <property type="entry name" value="Gly-tRNA_synthase/POLG2"/>
</dbReference>
<gene>
    <name evidence="10" type="ORF">A3G52_04425</name>
</gene>
<keyword evidence="7" id="KW-0648">Protein biosynthesis</keyword>
<sequence length="468" mass="53888">MSENSKKNDSAGLMEKIVSLCKRRGFVYPSSEIYSGFAGVYDYGPMGVELENNLKAHWWKWMVHKRQDIVGLDSSIFMNPQIWEASGHTKGFFDPMVECKECNARIRADKMLEDIGVKADEKMPEEKLNGLFQENEQKIKCPKCGKRNFTKVKKFNLLVKSNLGDFTDSNMAPSYLRGETCQGIYVNFKNVVDSQHVKVPFGIAQIGKAFRNEISPRQFLFRGREFEQMEMQYFTRPEEEMSEYEKLKEYRWKAILSLGFDESNLRWKKHDNLVFYAKEAYDVEYNFPWGFDEMEGIHARGNYDLTQHSKGSGKDLSYHDSETNEKFIPHIVESSGGVGRLFFAIMCDAYKEDELGGETRVYLKLKPSLAPVKAAVFPLLKNKPELVSKAKEVFDMLNEEIQPMVFDDNGNIGKRYRRQDEIGTPYCITVDFDSLEKNDVTVRDRDTGKQERVSIADIGARIKGAISL</sequence>
<organism evidence="10 11">
    <name type="scientific">Candidatus Taylorbacteria bacterium RIFCSPLOWO2_12_FULL_43_20</name>
    <dbReference type="NCBI Taxonomy" id="1802332"/>
    <lineage>
        <taxon>Bacteria</taxon>
        <taxon>Candidatus Tayloriibacteriota</taxon>
    </lineage>
</organism>
<dbReference type="PROSITE" id="PS50862">
    <property type="entry name" value="AA_TRNA_LIGASE_II"/>
    <property type="match status" value="1"/>
</dbReference>
<keyword evidence="8" id="KW-0030">Aminoacyl-tRNA synthetase</keyword>
<proteinExistence type="inferred from homology"/>
<dbReference type="GO" id="GO:0070062">
    <property type="term" value="C:extracellular exosome"/>
    <property type="evidence" value="ECO:0007669"/>
    <property type="project" value="UniProtKB-ARBA"/>
</dbReference>
<dbReference type="GO" id="GO:0005524">
    <property type="term" value="F:ATP binding"/>
    <property type="evidence" value="ECO:0007669"/>
    <property type="project" value="UniProtKB-KW"/>
</dbReference>
<protein>
    <recommendedName>
        <fullName evidence="2">glycine--tRNA ligase</fullName>
        <ecNumber evidence="2">6.1.1.14</ecNumber>
    </recommendedName>
</protein>
<dbReference type="GO" id="GO:0004820">
    <property type="term" value="F:glycine-tRNA ligase activity"/>
    <property type="evidence" value="ECO:0007669"/>
    <property type="project" value="UniProtKB-EC"/>
</dbReference>
<accession>A0A1G2NZC3</accession>
<keyword evidence="3" id="KW-0963">Cytoplasm</keyword>
<dbReference type="InterPro" id="IPR002314">
    <property type="entry name" value="aa-tRNA-synt_IIb"/>
</dbReference>
<dbReference type="GO" id="GO:0005737">
    <property type="term" value="C:cytoplasm"/>
    <property type="evidence" value="ECO:0007669"/>
    <property type="project" value="InterPro"/>
</dbReference>
<dbReference type="InterPro" id="IPR004154">
    <property type="entry name" value="Anticodon-bd"/>
</dbReference>
<dbReference type="GO" id="GO:0006426">
    <property type="term" value="P:glycyl-tRNA aminoacylation"/>
    <property type="evidence" value="ECO:0007669"/>
    <property type="project" value="InterPro"/>
</dbReference>
<evidence type="ECO:0000256" key="4">
    <source>
        <dbReference type="ARBA" id="ARBA00022598"/>
    </source>
</evidence>
<dbReference type="Pfam" id="PF03129">
    <property type="entry name" value="HGTP_anticodon"/>
    <property type="match status" value="1"/>
</dbReference>
<comment type="caution">
    <text evidence="10">The sequence shown here is derived from an EMBL/GenBank/DDBJ whole genome shotgun (WGS) entry which is preliminary data.</text>
</comment>
<dbReference type="InterPro" id="IPR033731">
    <property type="entry name" value="GlyRS-like_core"/>
</dbReference>
<dbReference type="Gene3D" id="3.40.50.800">
    <property type="entry name" value="Anticodon-binding domain"/>
    <property type="match status" value="1"/>
</dbReference>
<dbReference type="CDD" id="cd00858">
    <property type="entry name" value="GlyRS_anticodon"/>
    <property type="match status" value="1"/>
</dbReference>
<keyword evidence="4 10" id="KW-0436">Ligase</keyword>
<dbReference type="FunFam" id="3.40.50.800:FF:000002">
    <property type="entry name" value="Glycine--tRNA ligase"/>
    <property type="match status" value="1"/>
</dbReference>
<name>A0A1G2NZC3_9BACT</name>
<evidence type="ECO:0000256" key="8">
    <source>
        <dbReference type="ARBA" id="ARBA00023146"/>
    </source>
</evidence>
<dbReference type="EMBL" id="MHSK01000034">
    <property type="protein sequence ID" value="OHA41408.1"/>
    <property type="molecule type" value="Genomic_DNA"/>
</dbReference>
<evidence type="ECO:0000256" key="5">
    <source>
        <dbReference type="ARBA" id="ARBA00022741"/>
    </source>
</evidence>
<dbReference type="NCBIfam" id="NF003211">
    <property type="entry name" value="PRK04173.1"/>
    <property type="match status" value="1"/>
</dbReference>
<evidence type="ECO:0000256" key="7">
    <source>
        <dbReference type="ARBA" id="ARBA00022917"/>
    </source>
</evidence>
<dbReference type="InterPro" id="IPR045864">
    <property type="entry name" value="aa-tRNA-synth_II/BPL/LPL"/>
</dbReference>
<dbReference type="Proteomes" id="UP000177269">
    <property type="component" value="Unassembled WGS sequence"/>
</dbReference>
<dbReference type="GO" id="GO:0004081">
    <property type="term" value="F:bis(5'-nucleosyl)-tetraphosphatase (asymmetrical) activity"/>
    <property type="evidence" value="ECO:0007669"/>
    <property type="project" value="UniProtKB-ARBA"/>
</dbReference>
<feature type="domain" description="Aminoacyl-transfer RNA synthetases class-II family profile" evidence="9">
    <location>
        <begin position="15"/>
        <end position="367"/>
    </location>
</feature>
<evidence type="ECO:0000256" key="6">
    <source>
        <dbReference type="ARBA" id="ARBA00022840"/>
    </source>
</evidence>
<dbReference type="PANTHER" id="PTHR10745:SF8">
    <property type="entry name" value="DNA POLYMERASE SUBUNIT GAMMA-2, MITOCHONDRIAL"/>
    <property type="match status" value="1"/>
</dbReference>